<dbReference type="CDD" id="cd19076">
    <property type="entry name" value="AKR_AKR13A_13D"/>
    <property type="match status" value="1"/>
</dbReference>
<gene>
    <name evidence="4" type="ORF">O3W52_11600</name>
</gene>
<accession>A0ABT4KFF3</accession>
<dbReference type="SUPFAM" id="SSF51430">
    <property type="entry name" value="NAD(P)-linked oxidoreductase"/>
    <property type="match status" value="1"/>
</dbReference>
<feature type="chain" id="PRO_5047019463" evidence="2">
    <location>
        <begin position="26"/>
        <end position="331"/>
    </location>
</feature>
<evidence type="ECO:0000313" key="5">
    <source>
        <dbReference type="Proteomes" id="UP001079430"/>
    </source>
</evidence>
<dbReference type="InterPro" id="IPR023210">
    <property type="entry name" value="NADP_OxRdtase_dom"/>
</dbReference>
<keyword evidence="1" id="KW-0560">Oxidoreductase</keyword>
<name>A0ABT4KFF3_9HYPH</name>
<evidence type="ECO:0000259" key="3">
    <source>
        <dbReference type="Pfam" id="PF00248"/>
    </source>
</evidence>
<feature type="domain" description="NADP-dependent oxidoreductase" evidence="3">
    <location>
        <begin position="15"/>
        <end position="310"/>
    </location>
</feature>
<dbReference type="PANTHER" id="PTHR43625">
    <property type="entry name" value="AFLATOXIN B1 ALDEHYDE REDUCTASE"/>
    <property type="match status" value="1"/>
</dbReference>
<proteinExistence type="predicted"/>
<feature type="signal peptide" evidence="2">
    <location>
        <begin position="1"/>
        <end position="25"/>
    </location>
</feature>
<protein>
    <submittedName>
        <fullName evidence="4">Aldo/keto reductase</fullName>
    </submittedName>
</protein>
<keyword evidence="2" id="KW-0732">Signal</keyword>
<comment type="caution">
    <text evidence="4">The sequence shown here is derived from an EMBL/GenBank/DDBJ whole genome shotgun (WGS) entry which is preliminary data.</text>
</comment>
<reference evidence="4" key="1">
    <citation type="submission" date="2022-10" db="EMBL/GenBank/DDBJ databases">
        <title>Whole genome sequencing of three plant growth promoting bacteria isolated from Vachellia tortilis subsp. raddiana in Morocco.</title>
        <authorList>
            <person name="Hnini M."/>
            <person name="Zouagui R."/>
            <person name="Zouagui H."/>
            <person name="Chemao Elfihri M.-W."/>
            <person name="Ibrahimi A."/>
            <person name="Sbabou L."/>
            <person name="Aurag J."/>
        </authorList>
    </citation>
    <scope>NUCLEOTIDE SEQUENCE</scope>
    <source>
        <strain evidence="4">LMR678</strain>
    </source>
</reference>
<dbReference type="RefSeq" id="WP_269279299.1">
    <property type="nucleotide sequence ID" value="NZ_JAPVOI010000004.1"/>
</dbReference>
<dbReference type="EMBL" id="JAPVOI010000004">
    <property type="protein sequence ID" value="MCZ4090693.1"/>
    <property type="molecule type" value="Genomic_DNA"/>
</dbReference>
<dbReference type="Gene3D" id="3.20.20.100">
    <property type="entry name" value="NADP-dependent oxidoreductase domain"/>
    <property type="match status" value="1"/>
</dbReference>
<evidence type="ECO:0000313" key="4">
    <source>
        <dbReference type="EMBL" id="MCZ4090693.1"/>
    </source>
</evidence>
<dbReference type="Pfam" id="PF00248">
    <property type="entry name" value="Aldo_ket_red"/>
    <property type="match status" value="1"/>
</dbReference>
<evidence type="ECO:0000256" key="1">
    <source>
        <dbReference type="ARBA" id="ARBA00023002"/>
    </source>
</evidence>
<keyword evidence="5" id="KW-1185">Reference proteome</keyword>
<sequence length="331" mass="35616">MKIRKLGTKLTVSAIGLGCMGMSFAYGAADEQESIRTLHRAVELGVTFFDTAEVYGPYENEKLIGRALKDRRDRVTIATKFGFRIEPGKPAAEAIKGVDGRPENARAVAEASLKRLGTDVIDLYYQHRIDPSVPIEDTVGAMAELVKEGKVRALGLSEASAATIRRAHAVHPIAAVQSEYSLWSRDPEEEVLATCRELGIGFVPYSPLGRGMLTGKIARVDDLAADDFRRSLPRFQGENLGANAALVATLETLAAEKGITAAQLALAWVINQGDFIVPIPGARKIRHLEENVAAADIVLSKAELAKLGEVLSPGLVAGKRYSDASLALTNR</sequence>
<evidence type="ECO:0000256" key="2">
    <source>
        <dbReference type="SAM" id="SignalP"/>
    </source>
</evidence>
<dbReference type="PANTHER" id="PTHR43625:SF40">
    <property type="entry name" value="ALDO-KETO REDUCTASE YAKC [NADP(+)]"/>
    <property type="match status" value="1"/>
</dbReference>
<dbReference type="InterPro" id="IPR036812">
    <property type="entry name" value="NAD(P)_OxRdtase_dom_sf"/>
</dbReference>
<dbReference type="InterPro" id="IPR050791">
    <property type="entry name" value="Aldo-Keto_reductase"/>
</dbReference>
<dbReference type="Proteomes" id="UP001079430">
    <property type="component" value="Unassembled WGS sequence"/>
</dbReference>
<organism evidence="4 5">
    <name type="scientific">Sinorhizobium psoraleae</name>
    <dbReference type="NCBI Taxonomy" id="520838"/>
    <lineage>
        <taxon>Bacteria</taxon>
        <taxon>Pseudomonadati</taxon>
        <taxon>Pseudomonadota</taxon>
        <taxon>Alphaproteobacteria</taxon>
        <taxon>Hyphomicrobiales</taxon>
        <taxon>Rhizobiaceae</taxon>
        <taxon>Sinorhizobium/Ensifer group</taxon>
        <taxon>Sinorhizobium</taxon>
    </lineage>
</organism>